<protein>
    <submittedName>
        <fullName evidence="1">Uncharacterized protein</fullName>
    </submittedName>
</protein>
<organism evidence="1 2">
    <name type="scientific">Lasiosphaeria hispida</name>
    <dbReference type="NCBI Taxonomy" id="260671"/>
    <lineage>
        <taxon>Eukaryota</taxon>
        <taxon>Fungi</taxon>
        <taxon>Dikarya</taxon>
        <taxon>Ascomycota</taxon>
        <taxon>Pezizomycotina</taxon>
        <taxon>Sordariomycetes</taxon>
        <taxon>Sordariomycetidae</taxon>
        <taxon>Sordariales</taxon>
        <taxon>Lasiosphaeriaceae</taxon>
        <taxon>Lasiosphaeria</taxon>
    </lineage>
</organism>
<sequence>MAGGGIGVGPGAIQRDDIVCIFYGADVPFIIRPVPEKDYLLIGECVMFVGLIMQEGAAGSHQEGKETWITLI</sequence>
<name>A0AAJ0M7N5_9PEZI</name>
<dbReference type="Pfam" id="PF26639">
    <property type="entry name" value="Het-6_barrel"/>
    <property type="match status" value="1"/>
</dbReference>
<keyword evidence="2" id="KW-1185">Reference proteome</keyword>
<proteinExistence type="predicted"/>
<reference evidence="1" key="2">
    <citation type="submission" date="2023-06" db="EMBL/GenBank/DDBJ databases">
        <authorList>
            <consortium name="Lawrence Berkeley National Laboratory"/>
            <person name="Haridas S."/>
            <person name="Hensen N."/>
            <person name="Bonometti L."/>
            <person name="Westerberg I."/>
            <person name="Brannstrom I.O."/>
            <person name="Guillou S."/>
            <person name="Cros-Aarteil S."/>
            <person name="Calhoun S."/>
            <person name="Kuo A."/>
            <person name="Mondo S."/>
            <person name="Pangilinan J."/>
            <person name="Riley R."/>
            <person name="Labutti K."/>
            <person name="Andreopoulos B."/>
            <person name="Lipzen A."/>
            <person name="Chen C."/>
            <person name="Yanf M."/>
            <person name="Daum C."/>
            <person name="Ng V."/>
            <person name="Clum A."/>
            <person name="Steindorff A."/>
            <person name="Ohm R."/>
            <person name="Martin F."/>
            <person name="Silar P."/>
            <person name="Natvig D."/>
            <person name="Lalanne C."/>
            <person name="Gautier V."/>
            <person name="Ament-Velasquez S.L."/>
            <person name="Kruys A."/>
            <person name="Hutchinson M.I."/>
            <person name="Powell A.J."/>
            <person name="Barry K."/>
            <person name="Miller A.N."/>
            <person name="Grigoriev I.V."/>
            <person name="Debuchy R."/>
            <person name="Gladieux P."/>
            <person name="Thoren M.H."/>
            <person name="Johannesson H."/>
        </authorList>
    </citation>
    <scope>NUCLEOTIDE SEQUENCE</scope>
    <source>
        <strain evidence="1">CBS 955.72</strain>
    </source>
</reference>
<gene>
    <name evidence="1" type="ORF">B0T25DRAFT_362256</name>
</gene>
<evidence type="ECO:0000313" key="1">
    <source>
        <dbReference type="EMBL" id="KAK3339722.1"/>
    </source>
</evidence>
<evidence type="ECO:0000313" key="2">
    <source>
        <dbReference type="Proteomes" id="UP001275084"/>
    </source>
</evidence>
<comment type="caution">
    <text evidence="1">The sequence shown here is derived from an EMBL/GenBank/DDBJ whole genome shotgun (WGS) entry which is preliminary data.</text>
</comment>
<dbReference type="Proteomes" id="UP001275084">
    <property type="component" value="Unassembled WGS sequence"/>
</dbReference>
<dbReference type="EMBL" id="JAUIQD010000009">
    <property type="protein sequence ID" value="KAK3339722.1"/>
    <property type="molecule type" value="Genomic_DNA"/>
</dbReference>
<reference evidence="1" key="1">
    <citation type="journal article" date="2023" name="Mol. Phylogenet. Evol.">
        <title>Genome-scale phylogeny and comparative genomics of the fungal order Sordariales.</title>
        <authorList>
            <person name="Hensen N."/>
            <person name="Bonometti L."/>
            <person name="Westerberg I."/>
            <person name="Brannstrom I.O."/>
            <person name="Guillou S."/>
            <person name="Cros-Aarteil S."/>
            <person name="Calhoun S."/>
            <person name="Haridas S."/>
            <person name="Kuo A."/>
            <person name="Mondo S."/>
            <person name="Pangilinan J."/>
            <person name="Riley R."/>
            <person name="LaButti K."/>
            <person name="Andreopoulos B."/>
            <person name="Lipzen A."/>
            <person name="Chen C."/>
            <person name="Yan M."/>
            <person name="Daum C."/>
            <person name="Ng V."/>
            <person name="Clum A."/>
            <person name="Steindorff A."/>
            <person name="Ohm R.A."/>
            <person name="Martin F."/>
            <person name="Silar P."/>
            <person name="Natvig D.O."/>
            <person name="Lalanne C."/>
            <person name="Gautier V."/>
            <person name="Ament-Velasquez S.L."/>
            <person name="Kruys A."/>
            <person name="Hutchinson M.I."/>
            <person name="Powell A.J."/>
            <person name="Barry K."/>
            <person name="Miller A.N."/>
            <person name="Grigoriev I.V."/>
            <person name="Debuchy R."/>
            <person name="Gladieux P."/>
            <person name="Hiltunen Thoren M."/>
            <person name="Johannesson H."/>
        </authorList>
    </citation>
    <scope>NUCLEOTIDE SEQUENCE</scope>
    <source>
        <strain evidence="1">CBS 955.72</strain>
    </source>
</reference>
<accession>A0AAJ0M7N5</accession>
<dbReference type="AlphaFoldDB" id="A0AAJ0M7N5"/>